<accession>E4XIT7</accession>
<dbReference type="Pfam" id="PF07690">
    <property type="entry name" value="MFS_1"/>
    <property type="match status" value="1"/>
</dbReference>
<evidence type="ECO:0000313" key="10">
    <source>
        <dbReference type="Proteomes" id="UP000001307"/>
    </source>
</evidence>
<feature type="transmembrane region" description="Helical" evidence="7">
    <location>
        <begin position="210"/>
        <end position="230"/>
    </location>
</feature>
<evidence type="ECO:0000256" key="7">
    <source>
        <dbReference type="SAM" id="Phobius"/>
    </source>
</evidence>
<feature type="compositionally biased region" description="Basic and acidic residues" evidence="6">
    <location>
        <begin position="35"/>
        <end position="45"/>
    </location>
</feature>
<sequence>MNSVDKENTHEMLEECETETRMTVKRKSYRRRKSDSRSEDRRSERGSGIFRTTAKPAVYHAVVVIFLEFFAWGLLTFPLLEVLKTTFGPHTFLINGLVQGIKGLLSFLSAPLLGALSDVWGRRMFLVLTVVCTCIPIPLMSISPWWFFALLSISGVCACTFSIVFAYVADITDEEDRSSAYGLVSATFAASLVISPMVGAKIKETYGLDVVVTMASGIALMDVIFILLAVPESLPEIVRPAGWNANLSWDRVDPLSSLRQALSDSTNMILCLCVFLTYIPDAGQVSFLFLYLKAIIGFTEEKVALFIAICGVMSILSQTVLLTTLQQTSTKLTSIMIGLAFQSLNLFLFAFGKSDTIMWTAGAFYAISTITFPAITSLVSSNADEDKQGVVQGMVTGVRGLCTGLGPAIFGIIFTLFGIDDVLNDVEKVPVVPDSANASDVSVSGEIPNDSILPGPPFLFGGCSVILAIIFVALFPTERKAGERGERSRSGPTEDGDPVEISSLLKQNV</sequence>
<evidence type="ECO:0000256" key="5">
    <source>
        <dbReference type="ARBA" id="ARBA00023136"/>
    </source>
</evidence>
<keyword evidence="4 7" id="KW-1133">Transmembrane helix</keyword>
<feature type="domain" description="Major facilitator superfamily (MFS) profile" evidence="8">
    <location>
        <begin position="57"/>
        <end position="480"/>
    </location>
</feature>
<feature type="compositionally biased region" description="Basic and acidic residues" evidence="6">
    <location>
        <begin position="1"/>
        <end position="22"/>
    </location>
</feature>
<dbReference type="InterPro" id="IPR011701">
    <property type="entry name" value="MFS"/>
</dbReference>
<feature type="transmembrane region" description="Helical" evidence="7">
    <location>
        <begin position="92"/>
        <end position="113"/>
    </location>
</feature>
<feature type="compositionally biased region" description="Basic residues" evidence="6">
    <location>
        <begin position="23"/>
        <end position="34"/>
    </location>
</feature>
<dbReference type="InterPro" id="IPR005829">
    <property type="entry name" value="Sugar_transporter_CS"/>
</dbReference>
<feature type="transmembrane region" description="Helical" evidence="7">
    <location>
        <begin position="57"/>
        <end position="80"/>
    </location>
</feature>
<evidence type="ECO:0000256" key="1">
    <source>
        <dbReference type="ARBA" id="ARBA00004141"/>
    </source>
</evidence>
<comment type="subcellular location">
    <subcellularLocation>
        <location evidence="1">Membrane</location>
        <topology evidence="1">Multi-pass membrane protein</topology>
    </subcellularLocation>
</comment>
<feature type="transmembrane region" description="Helical" evidence="7">
    <location>
        <begin position="332"/>
        <end position="351"/>
    </location>
</feature>
<feature type="transmembrane region" description="Helical" evidence="7">
    <location>
        <begin position="120"/>
        <end position="139"/>
    </location>
</feature>
<dbReference type="PANTHER" id="PTHR23504:SF1">
    <property type="entry name" value="GH21943P-RELATED"/>
    <property type="match status" value="1"/>
</dbReference>
<evidence type="ECO:0000256" key="2">
    <source>
        <dbReference type="ARBA" id="ARBA00022448"/>
    </source>
</evidence>
<evidence type="ECO:0000313" key="9">
    <source>
        <dbReference type="EMBL" id="CBY24621.1"/>
    </source>
</evidence>
<dbReference type="InterPro" id="IPR001958">
    <property type="entry name" value="Tet-R_TetA/multi-R_MdtG-like"/>
</dbReference>
<proteinExistence type="predicted"/>
<feature type="region of interest" description="Disordered" evidence="6">
    <location>
        <begin position="482"/>
        <end position="509"/>
    </location>
</feature>
<dbReference type="PROSITE" id="PS00216">
    <property type="entry name" value="SUGAR_TRANSPORT_1"/>
    <property type="match status" value="1"/>
</dbReference>
<feature type="transmembrane region" description="Helical" evidence="7">
    <location>
        <begin position="303"/>
        <end position="325"/>
    </location>
</feature>
<evidence type="ECO:0000259" key="8">
    <source>
        <dbReference type="PROSITE" id="PS50850"/>
    </source>
</evidence>
<keyword evidence="2" id="KW-0813">Transport</keyword>
<dbReference type="InParanoid" id="E4XIT7"/>
<gene>
    <name evidence="9" type="ORF">GSOID_T00012513001</name>
</gene>
<evidence type="ECO:0000256" key="4">
    <source>
        <dbReference type="ARBA" id="ARBA00022989"/>
    </source>
</evidence>
<dbReference type="PROSITE" id="PS50850">
    <property type="entry name" value="MFS"/>
    <property type="match status" value="1"/>
</dbReference>
<feature type="transmembrane region" description="Helical" evidence="7">
    <location>
        <begin position="180"/>
        <end position="198"/>
    </location>
</feature>
<dbReference type="FunCoup" id="E4XIT7">
    <property type="interactions" value="81"/>
</dbReference>
<feature type="region of interest" description="Disordered" evidence="6">
    <location>
        <begin position="1"/>
        <end position="46"/>
    </location>
</feature>
<protein>
    <recommendedName>
        <fullName evidence="8">Major facilitator superfamily (MFS) profile domain-containing protein</fullName>
    </recommendedName>
</protein>
<dbReference type="GO" id="GO:0016020">
    <property type="term" value="C:membrane"/>
    <property type="evidence" value="ECO:0007669"/>
    <property type="project" value="UniProtKB-SubCell"/>
</dbReference>
<dbReference type="Proteomes" id="UP000001307">
    <property type="component" value="Unassembled WGS sequence"/>
</dbReference>
<dbReference type="InterPro" id="IPR020846">
    <property type="entry name" value="MFS_dom"/>
</dbReference>
<evidence type="ECO:0000256" key="3">
    <source>
        <dbReference type="ARBA" id="ARBA00022692"/>
    </source>
</evidence>
<dbReference type="PANTHER" id="PTHR23504">
    <property type="entry name" value="MAJOR FACILITATOR SUPERFAMILY DOMAIN-CONTAINING PROTEIN 10"/>
    <property type="match status" value="1"/>
</dbReference>
<dbReference type="Gene3D" id="1.20.1250.20">
    <property type="entry name" value="MFS general substrate transporter like domains"/>
    <property type="match status" value="1"/>
</dbReference>
<feature type="transmembrane region" description="Helical" evidence="7">
    <location>
        <begin position="357"/>
        <end position="379"/>
    </location>
</feature>
<reference evidence="9" key="1">
    <citation type="journal article" date="2010" name="Science">
        <title>Plasticity of animal genome architecture unmasked by rapid evolution of a pelagic tunicate.</title>
        <authorList>
            <person name="Denoeud F."/>
            <person name="Henriet S."/>
            <person name="Mungpakdee S."/>
            <person name="Aury J.M."/>
            <person name="Da Silva C."/>
            <person name="Brinkmann H."/>
            <person name="Mikhaleva J."/>
            <person name="Olsen L.C."/>
            <person name="Jubin C."/>
            <person name="Canestro C."/>
            <person name="Bouquet J.M."/>
            <person name="Danks G."/>
            <person name="Poulain J."/>
            <person name="Campsteijn C."/>
            <person name="Adamski M."/>
            <person name="Cross I."/>
            <person name="Yadetie F."/>
            <person name="Muffato M."/>
            <person name="Louis A."/>
            <person name="Butcher S."/>
            <person name="Tsagkogeorga G."/>
            <person name="Konrad A."/>
            <person name="Singh S."/>
            <person name="Jensen M.F."/>
            <person name="Cong E.H."/>
            <person name="Eikeseth-Otteraa H."/>
            <person name="Noel B."/>
            <person name="Anthouard V."/>
            <person name="Porcel B.M."/>
            <person name="Kachouri-Lafond R."/>
            <person name="Nishino A."/>
            <person name="Ugolini M."/>
            <person name="Chourrout P."/>
            <person name="Nishida H."/>
            <person name="Aasland R."/>
            <person name="Huzurbazar S."/>
            <person name="Westhof E."/>
            <person name="Delsuc F."/>
            <person name="Lehrach H."/>
            <person name="Reinhardt R."/>
            <person name="Weissenbach J."/>
            <person name="Roy S.W."/>
            <person name="Artiguenave F."/>
            <person name="Postlethwait J.H."/>
            <person name="Manak J.R."/>
            <person name="Thompson E.M."/>
            <person name="Jaillon O."/>
            <person name="Du Pasquier L."/>
            <person name="Boudinot P."/>
            <person name="Liberles D.A."/>
            <person name="Volff J.N."/>
            <person name="Philippe H."/>
            <person name="Lenhard B."/>
            <person name="Roest Crollius H."/>
            <person name="Wincker P."/>
            <person name="Chourrout D."/>
        </authorList>
    </citation>
    <scope>NUCLEOTIDE SEQUENCE [LARGE SCALE GENOMIC DNA]</scope>
</reference>
<dbReference type="AlphaFoldDB" id="E4XIT7"/>
<name>E4XIT7_OIKDI</name>
<keyword evidence="10" id="KW-1185">Reference proteome</keyword>
<dbReference type="SUPFAM" id="SSF103473">
    <property type="entry name" value="MFS general substrate transporter"/>
    <property type="match status" value="1"/>
</dbReference>
<evidence type="ECO:0000256" key="6">
    <source>
        <dbReference type="SAM" id="MobiDB-lite"/>
    </source>
</evidence>
<dbReference type="GO" id="GO:0022857">
    <property type="term" value="F:transmembrane transporter activity"/>
    <property type="evidence" value="ECO:0007669"/>
    <property type="project" value="InterPro"/>
</dbReference>
<organism evidence="9">
    <name type="scientific">Oikopleura dioica</name>
    <name type="common">Tunicate</name>
    <dbReference type="NCBI Taxonomy" id="34765"/>
    <lineage>
        <taxon>Eukaryota</taxon>
        <taxon>Metazoa</taxon>
        <taxon>Chordata</taxon>
        <taxon>Tunicata</taxon>
        <taxon>Appendicularia</taxon>
        <taxon>Copelata</taxon>
        <taxon>Oikopleuridae</taxon>
        <taxon>Oikopleura</taxon>
    </lineage>
</organism>
<feature type="transmembrane region" description="Helical" evidence="7">
    <location>
        <begin position="145"/>
        <end position="168"/>
    </location>
</feature>
<feature type="transmembrane region" description="Helical" evidence="7">
    <location>
        <begin position="400"/>
        <end position="419"/>
    </location>
</feature>
<dbReference type="InterPro" id="IPR036259">
    <property type="entry name" value="MFS_trans_sf"/>
</dbReference>
<keyword evidence="5 7" id="KW-0472">Membrane</keyword>
<keyword evidence="3 7" id="KW-0812">Transmembrane</keyword>
<dbReference type="PRINTS" id="PR01035">
    <property type="entry name" value="TCRTETA"/>
</dbReference>
<feature type="transmembrane region" description="Helical" evidence="7">
    <location>
        <begin position="269"/>
        <end position="291"/>
    </location>
</feature>
<dbReference type="OrthoDB" id="419616at2759"/>
<dbReference type="EMBL" id="FN653056">
    <property type="protein sequence ID" value="CBY24621.1"/>
    <property type="molecule type" value="Genomic_DNA"/>
</dbReference>
<feature type="transmembrane region" description="Helical" evidence="7">
    <location>
        <begin position="458"/>
        <end position="477"/>
    </location>
</feature>